<keyword evidence="3" id="KW-1185">Reference proteome</keyword>
<keyword evidence="1" id="KW-0472">Membrane</keyword>
<feature type="transmembrane region" description="Helical" evidence="1">
    <location>
        <begin position="14"/>
        <end position="42"/>
    </location>
</feature>
<dbReference type="AlphaFoldDB" id="A0A1U7HH75"/>
<evidence type="ECO:0000313" key="2">
    <source>
        <dbReference type="EMBL" id="OKH22952.1"/>
    </source>
</evidence>
<organism evidence="2 3">
    <name type="scientific">Hydrococcus rivularis NIES-593</name>
    <dbReference type="NCBI Taxonomy" id="1921803"/>
    <lineage>
        <taxon>Bacteria</taxon>
        <taxon>Bacillati</taxon>
        <taxon>Cyanobacteriota</taxon>
        <taxon>Cyanophyceae</taxon>
        <taxon>Pleurocapsales</taxon>
        <taxon>Hydrococcaceae</taxon>
        <taxon>Hydrococcus</taxon>
    </lineage>
</organism>
<keyword evidence="1" id="KW-0812">Transmembrane</keyword>
<evidence type="ECO:0000313" key="3">
    <source>
        <dbReference type="Proteomes" id="UP000186868"/>
    </source>
</evidence>
<keyword evidence="1" id="KW-1133">Transmembrane helix</keyword>
<dbReference type="EMBL" id="MRCB01000011">
    <property type="protein sequence ID" value="OKH22952.1"/>
    <property type="molecule type" value="Genomic_DNA"/>
</dbReference>
<sequence length="72" mass="8105">MIQVFQLDNTHKALLLLIAFLLAIESLTGFGVSLFLSIPLFFSLFPDYKAYRLSIIGITNINFSFQSNISNC</sequence>
<dbReference type="Proteomes" id="UP000186868">
    <property type="component" value="Unassembled WGS sequence"/>
</dbReference>
<reference evidence="2 3" key="1">
    <citation type="submission" date="2016-11" db="EMBL/GenBank/DDBJ databases">
        <title>Draft Genome Sequences of Nine Cyanobacterial Strains from Diverse Habitats.</title>
        <authorList>
            <person name="Zhu T."/>
            <person name="Hou S."/>
            <person name="Lu X."/>
            <person name="Hess W.R."/>
        </authorList>
    </citation>
    <scope>NUCLEOTIDE SEQUENCE [LARGE SCALE GENOMIC DNA]</scope>
    <source>
        <strain evidence="2 3">NIES-593</strain>
    </source>
</reference>
<name>A0A1U7HH75_9CYAN</name>
<comment type="caution">
    <text evidence="2">The sequence shown here is derived from an EMBL/GenBank/DDBJ whole genome shotgun (WGS) entry which is preliminary data.</text>
</comment>
<proteinExistence type="predicted"/>
<evidence type="ECO:0000256" key="1">
    <source>
        <dbReference type="SAM" id="Phobius"/>
    </source>
</evidence>
<accession>A0A1U7HH75</accession>
<protein>
    <submittedName>
        <fullName evidence="2">Uncharacterized protein</fullName>
    </submittedName>
</protein>
<gene>
    <name evidence="2" type="ORF">NIES593_10770</name>
</gene>